<organism evidence="3 4">
    <name type="scientific">Paucidesulfovibrio gracilis DSM 16080</name>
    <dbReference type="NCBI Taxonomy" id="1121449"/>
    <lineage>
        <taxon>Bacteria</taxon>
        <taxon>Pseudomonadati</taxon>
        <taxon>Thermodesulfobacteriota</taxon>
        <taxon>Desulfovibrionia</taxon>
        <taxon>Desulfovibrionales</taxon>
        <taxon>Desulfovibrionaceae</taxon>
        <taxon>Paucidesulfovibrio</taxon>
    </lineage>
</organism>
<evidence type="ECO:0000259" key="2">
    <source>
        <dbReference type="Pfam" id="PF00460"/>
    </source>
</evidence>
<evidence type="ECO:0000256" key="1">
    <source>
        <dbReference type="SAM" id="MobiDB-lite"/>
    </source>
</evidence>
<keyword evidence="4" id="KW-1185">Reference proteome</keyword>
<keyword evidence="3" id="KW-0969">Cilium</keyword>
<keyword evidence="3" id="KW-0282">Flagellum</keyword>
<dbReference type="AlphaFoldDB" id="A0A1T4WF55"/>
<dbReference type="Proteomes" id="UP000190027">
    <property type="component" value="Unassembled WGS sequence"/>
</dbReference>
<dbReference type="EMBL" id="FUYC01000002">
    <property type="protein sequence ID" value="SKA75291.1"/>
    <property type="molecule type" value="Genomic_DNA"/>
</dbReference>
<keyword evidence="3" id="KW-0966">Cell projection</keyword>
<protein>
    <submittedName>
        <fullName evidence="3">Flagella basal body rod protein</fullName>
    </submittedName>
</protein>
<sequence>MTQESIQALSALGKAVEVTSGNLANVNTPEYQARRLRLEDGPGGRGVRASHVDVDTTLGPPIAEQRPVDAGRAAAPRSGSNV</sequence>
<reference evidence="3 4" key="1">
    <citation type="submission" date="2017-02" db="EMBL/GenBank/DDBJ databases">
        <authorList>
            <person name="Peterson S.W."/>
        </authorList>
    </citation>
    <scope>NUCLEOTIDE SEQUENCE [LARGE SCALE GENOMIC DNA]</scope>
    <source>
        <strain evidence="3 4">DSM 16080</strain>
    </source>
</reference>
<feature type="non-terminal residue" evidence="3">
    <location>
        <position position="82"/>
    </location>
</feature>
<gene>
    <name evidence="3" type="ORF">SAMN02745704_00850</name>
</gene>
<dbReference type="STRING" id="1121449.SAMN02745704_00850"/>
<accession>A0A1T4WF55</accession>
<dbReference type="RefSeq" id="WP_234990617.1">
    <property type="nucleotide sequence ID" value="NZ_FUYC01000002.1"/>
</dbReference>
<proteinExistence type="predicted"/>
<evidence type="ECO:0000313" key="3">
    <source>
        <dbReference type="EMBL" id="SKA75291.1"/>
    </source>
</evidence>
<name>A0A1T4WF55_9BACT</name>
<feature type="region of interest" description="Disordered" evidence="1">
    <location>
        <begin position="57"/>
        <end position="82"/>
    </location>
</feature>
<evidence type="ECO:0000313" key="4">
    <source>
        <dbReference type="Proteomes" id="UP000190027"/>
    </source>
</evidence>
<dbReference type="Pfam" id="PF00460">
    <property type="entry name" value="Flg_bb_rod"/>
    <property type="match status" value="1"/>
</dbReference>
<dbReference type="InterPro" id="IPR001444">
    <property type="entry name" value="Flag_bb_rod_N"/>
</dbReference>
<feature type="domain" description="Flagellar basal body rod protein N-terminal" evidence="2">
    <location>
        <begin position="7"/>
        <end position="32"/>
    </location>
</feature>